<dbReference type="GO" id="GO:0015093">
    <property type="term" value="F:ferrous iron transmembrane transporter activity"/>
    <property type="evidence" value="ECO:0007669"/>
    <property type="project" value="TreeGrafter"/>
</dbReference>
<dbReference type="GO" id="GO:0015341">
    <property type="term" value="F:zinc efflux antiporter activity"/>
    <property type="evidence" value="ECO:0007669"/>
    <property type="project" value="TreeGrafter"/>
</dbReference>
<dbReference type="GO" id="GO:0005886">
    <property type="term" value="C:plasma membrane"/>
    <property type="evidence" value="ECO:0007669"/>
    <property type="project" value="TreeGrafter"/>
</dbReference>
<evidence type="ECO:0000256" key="1">
    <source>
        <dbReference type="ARBA" id="ARBA00004141"/>
    </source>
</evidence>
<dbReference type="InterPro" id="IPR050291">
    <property type="entry name" value="CDF_Transporter"/>
</dbReference>
<dbReference type="RefSeq" id="WP_207300145.1">
    <property type="nucleotide sequence ID" value="NZ_CP071444.1"/>
</dbReference>
<keyword evidence="5 7" id="KW-1133">Transmembrane helix</keyword>
<feature type="transmembrane region" description="Helical" evidence="7">
    <location>
        <begin position="111"/>
        <end position="133"/>
    </location>
</feature>
<feature type="transmembrane region" description="Helical" evidence="7">
    <location>
        <begin position="83"/>
        <end position="105"/>
    </location>
</feature>
<dbReference type="PANTHER" id="PTHR43840">
    <property type="entry name" value="MITOCHONDRIAL METAL TRANSPORTER 1-RELATED"/>
    <property type="match status" value="1"/>
</dbReference>
<evidence type="ECO:0000259" key="8">
    <source>
        <dbReference type="Pfam" id="PF01545"/>
    </source>
</evidence>
<protein>
    <submittedName>
        <fullName evidence="9">Cation diffusion facilitator family transporter</fullName>
    </submittedName>
</protein>
<keyword evidence="4 7" id="KW-0812">Transmembrane</keyword>
<dbReference type="InterPro" id="IPR058533">
    <property type="entry name" value="Cation_efflux_TM"/>
</dbReference>
<gene>
    <name evidence="9" type="ORF">J0B03_01580</name>
</gene>
<evidence type="ECO:0000313" key="9">
    <source>
        <dbReference type="EMBL" id="QSX08804.1"/>
    </source>
</evidence>
<evidence type="ECO:0000256" key="7">
    <source>
        <dbReference type="SAM" id="Phobius"/>
    </source>
</evidence>
<keyword evidence="6 7" id="KW-0472">Membrane</keyword>
<dbReference type="Pfam" id="PF01545">
    <property type="entry name" value="Cation_efflux"/>
    <property type="match status" value="1"/>
</dbReference>
<dbReference type="GO" id="GO:0006882">
    <property type="term" value="P:intracellular zinc ion homeostasis"/>
    <property type="evidence" value="ECO:0007669"/>
    <property type="project" value="TreeGrafter"/>
</dbReference>
<dbReference type="GO" id="GO:0015086">
    <property type="term" value="F:cadmium ion transmembrane transporter activity"/>
    <property type="evidence" value="ECO:0007669"/>
    <property type="project" value="TreeGrafter"/>
</dbReference>
<evidence type="ECO:0000256" key="5">
    <source>
        <dbReference type="ARBA" id="ARBA00022989"/>
    </source>
</evidence>
<evidence type="ECO:0000256" key="2">
    <source>
        <dbReference type="ARBA" id="ARBA00008114"/>
    </source>
</evidence>
<dbReference type="NCBIfam" id="TIGR01297">
    <property type="entry name" value="CDF"/>
    <property type="match status" value="1"/>
</dbReference>
<feature type="transmembrane region" description="Helical" evidence="7">
    <location>
        <begin position="12"/>
        <end position="33"/>
    </location>
</feature>
<dbReference type="Gene3D" id="1.20.1510.10">
    <property type="entry name" value="Cation efflux protein transmembrane domain"/>
    <property type="match status" value="1"/>
</dbReference>
<comment type="subcellular location">
    <subcellularLocation>
        <location evidence="1">Membrane</location>
        <topology evidence="1">Multi-pass membrane protein</topology>
    </subcellularLocation>
</comment>
<comment type="similarity">
    <text evidence="2">Belongs to the cation diffusion facilitator (CDF) transporter (TC 2.A.4) family.</text>
</comment>
<evidence type="ECO:0000256" key="6">
    <source>
        <dbReference type="ARBA" id="ARBA00023136"/>
    </source>
</evidence>
<reference evidence="9" key="1">
    <citation type="submission" date="2021-03" db="EMBL/GenBank/DDBJ databases">
        <title>Alkalibacter marinus sp. nov., isolated from tidal flat sediment.</title>
        <authorList>
            <person name="Namirimu T."/>
            <person name="Yang J.-A."/>
            <person name="Yang S.-H."/>
            <person name="Kim Y.-J."/>
            <person name="Kwon K.K."/>
        </authorList>
    </citation>
    <scope>NUCLEOTIDE SEQUENCE</scope>
    <source>
        <strain evidence="9">ES005</strain>
    </source>
</reference>
<evidence type="ECO:0000256" key="4">
    <source>
        <dbReference type="ARBA" id="ARBA00022692"/>
    </source>
</evidence>
<sequence length="306" mass="33999">MMSEDILFEKKLLKFSALGAVFFAAAGIVLGVFSGSQMILFDGLYSLSSVVLSLLSLAATNFIHKKDKRFPFGKDIVEPLWVIVKYIVLLVLVGSTGVSAFRSLFQGGREIVMGAALGYSGIGSLVCLIVYLILRKKSKNTASALVKAESTQWFVDTMLSFGVLAGFGISFLIQQFVPAWHGILPYVDPIMVVLATLYFIKIPVLEIRKAMREVLEMCPDDTVTDKINGQVALMEDKYEMNESFVRIAKVGKTLWIEIDFVVKGSTKVKTISDQDRLREELSNYIEGFSKGNWLTVSFTNARKWAV</sequence>
<dbReference type="SUPFAM" id="SSF161111">
    <property type="entry name" value="Cation efflux protein transmembrane domain-like"/>
    <property type="match status" value="1"/>
</dbReference>
<organism evidence="9 10">
    <name type="scientific">Alkalibacter rhizosphaerae</name>
    <dbReference type="NCBI Taxonomy" id="2815577"/>
    <lineage>
        <taxon>Bacteria</taxon>
        <taxon>Bacillati</taxon>
        <taxon>Bacillota</taxon>
        <taxon>Clostridia</taxon>
        <taxon>Eubacteriales</taxon>
        <taxon>Eubacteriaceae</taxon>
        <taxon>Alkalibacter</taxon>
    </lineage>
</organism>
<accession>A0A974XFB1</accession>
<dbReference type="PANTHER" id="PTHR43840:SF15">
    <property type="entry name" value="MITOCHONDRIAL METAL TRANSPORTER 1-RELATED"/>
    <property type="match status" value="1"/>
</dbReference>
<dbReference type="AlphaFoldDB" id="A0A974XFB1"/>
<feature type="domain" description="Cation efflux protein transmembrane" evidence="8">
    <location>
        <begin position="14"/>
        <end position="213"/>
    </location>
</feature>
<evidence type="ECO:0000313" key="10">
    <source>
        <dbReference type="Proteomes" id="UP000663499"/>
    </source>
</evidence>
<feature type="transmembrane region" description="Helical" evidence="7">
    <location>
        <begin position="45"/>
        <end position="63"/>
    </location>
</feature>
<name>A0A974XFB1_9FIRM</name>
<dbReference type="KEGG" id="alka:J0B03_01580"/>
<dbReference type="InterPro" id="IPR002524">
    <property type="entry name" value="Cation_efflux"/>
</dbReference>
<feature type="transmembrane region" description="Helical" evidence="7">
    <location>
        <begin position="153"/>
        <end position="173"/>
    </location>
</feature>
<feature type="transmembrane region" description="Helical" evidence="7">
    <location>
        <begin position="179"/>
        <end position="200"/>
    </location>
</feature>
<dbReference type="EMBL" id="CP071444">
    <property type="protein sequence ID" value="QSX08804.1"/>
    <property type="molecule type" value="Genomic_DNA"/>
</dbReference>
<keyword evidence="10" id="KW-1185">Reference proteome</keyword>
<dbReference type="InterPro" id="IPR027469">
    <property type="entry name" value="Cation_efflux_TMD_sf"/>
</dbReference>
<dbReference type="Proteomes" id="UP000663499">
    <property type="component" value="Chromosome"/>
</dbReference>
<evidence type="ECO:0000256" key="3">
    <source>
        <dbReference type="ARBA" id="ARBA00022448"/>
    </source>
</evidence>
<proteinExistence type="inferred from homology"/>
<keyword evidence="3" id="KW-0813">Transport</keyword>